<evidence type="ECO:0000256" key="6">
    <source>
        <dbReference type="ARBA" id="ARBA00048785"/>
    </source>
</evidence>
<evidence type="ECO:0000256" key="1">
    <source>
        <dbReference type="ARBA" id="ARBA00004917"/>
    </source>
</evidence>
<dbReference type="Gene3D" id="3.40.50.960">
    <property type="entry name" value="Lumazine/riboflavin synthase"/>
    <property type="match status" value="1"/>
</dbReference>
<sequence length="164" mass="17845">MATAYHNLSSYDPATVPSGEDMKIGIIVSEWNDNITYALRDGACNTLLKHGVKPENILVDYVPGSFELIYGAQVFADVHEVDAVIVLGSVVRGDTPHFDYVCSGVTQEIARLNVMHSIPFIFGLLTTDDMQQALDRAGGKHGNKGDECAVTALKMVDFGRRNSL</sequence>
<evidence type="ECO:0000256" key="2">
    <source>
        <dbReference type="ARBA" id="ARBA00007424"/>
    </source>
</evidence>
<dbReference type="RefSeq" id="WP_062177336.1">
    <property type="nucleotide sequence ID" value="NZ_BBXL01000003.1"/>
</dbReference>
<dbReference type="GO" id="GO:0000906">
    <property type="term" value="F:6,7-dimethyl-8-ribityllumazine synthase activity"/>
    <property type="evidence" value="ECO:0007669"/>
    <property type="project" value="UniProtKB-UniRule"/>
</dbReference>
<dbReference type="InterPro" id="IPR002180">
    <property type="entry name" value="LS/RS"/>
</dbReference>
<dbReference type="UniPathway" id="UPA00275">
    <property type="reaction ID" value="UER00404"/>
</dbReference>
<dbReference type="STRING" id="1346286.SAMN05444362_103100"/>
<evidence type="ECO:0000256" key="4">
    <source>
        <dbReference type="ARBA" id="ARBA00022619"/>
    </source>
</evidence>
<reference evidence="9" key="1">
    <citation type="submission" date="2016-11" db="EMBL/GenBank/DDBJ databases">
        <authorList>
            <person name="Varghese N."/>
            <person name="Submissions S."/>
        </authorList>
    </citation>
    <scope>NUCLEOTIDE SEQUENCE [LARGE SCALE GENOMIC DNA]</scope>
    <source>
        <strain evidence="9">DSM 27370</strain>
    </source>
</reference>
<comment type="catalytic activity">
    <reaction evidence="6 7">
        <text>(2S)-2-hydroxy-3-oxobutyl phosphate + 5-amino-6-(D-ribitylamino)uracil = 6,7-dimethyl-8-(1-D-ribityl)lumazine + phosphate + 2 H2O + H(+)</text>
        <dbReference type="Rhea" id="RHEA:26152"/>
        <dbReference type="ChEBI" id="CHEBI:15377"/>
        <dbReference type="ChEBI" id="CHEBI:15378"/>
        <dbReference type="ChEBI" id="CHEBI:15934"/>
        <dbReference type="ChEBI" id="CHEBI:43474"/>
        <dbReference type="ChEBI" id="CHEBI:58201"/>
        <dbReference type="ChEBI" id="CHEBI:58830"/>
        <dbReference type="EC" id="2.5.1.78"/>
    </reaction>
</comment>
<dbReference type="CDD" id="cd09209">
    <property type="entry name" value="Lumazine_synthase-I"/>
    <property type="match status" value="1"/>
</dbReference>
<dbReference type="PANTHER" id="PTHR21058:SF0">
    <property type="entry name" value="6,7-DIMETHYL-8-RIBITYLLUMAZINE SYNTHASE"/>
    <property type="match status" value="1"/>
</dbReference>
<dbReference type="SUPFAM" id="SSF52121">
    <property type="entry name" value="Lumazine synthase"/>
    <property type="match status" value="1"/>
</dbReference>
<dbReference type="EMBL" id="FQUC01000003">
    <property type="protein sequence ID" value="SHF01908.1"/>
    <property type="molecule type" value="Genomic_DNA"/>
</dbReference>
<evidence type="ECO:0000313" key="8">
    <source>
        <dbReference type="EMBL" id="SHF01908.1"/>
    </source>
</evidence>
<feature type="binding site" evidence="7">
    <location>
        <begin position="89"/>
        <end position="91"/>
    </location>
    <ligand>
        <name>5-amino-6-(D-ribitylamino)uracil</name>
        <dbReference type="ChEBI" id="CHEBI:15934"/>
    </ligand>
</feature>
<keyword evidence="9" id="KW-1185">Reference proteome</keyword>
<dbReference type="EC" id="2.5.1.78" evidence="3 7"/>
<feature type="binding site" evidence="7">
    <location>
        <begin position="65"/>
        <end position="67"/>
    </location>
    <ligand>
        <name>5-amino-6-(D-ribitylamino)uracil</name>
        <dbReference type="ChEBI" id="CHEBI:15934"/>
    </ligand>
</feature>
<dbReference type="Pfam" id="PF00885">
    <property type="entry name" value="DMRL_synthase"/>
    <property type="match status" value="1"/>
</dbReference>
<feature type="binding site" evidence="7">
    <location>
        <position position="31"/>
    </location>
    <ligand>
        <name>5-amino-6-(D-ribitylamino)uracil</name>
        <dbReference type="ChEBI" id="CHEBI:15934"/>
    </ligand>
</feature>
<keyword evidence="4 7" id="KW-0686">Riboflavin biosynthesis</keyword>
<dbReference type="PANTHER" id="PTHR21058">
    <property type="entry name" value="6,7-DIMETHYL-8-RIBITYLLUMAZINE SYNTHASE DMRL SYNTHASE LUMAZINE SYNTHASE"/>
    <property type="match status" value="1"/>
</dbReference>
<dbReference type="InterPro" id="IPR036467">
    <property type="entry name" value="LS/RS_sf"/>
</dbReference>
<comment type="similarity">
    <text evidence="2 7">Belongs to the DMRL synthase family.</text>
</comment>
<accession>A0A1M4Y888</accession>
<dbReference type="GO" id="GO:0009349">
    <property type="term" value="C:riboflavin synthase complex"/>
    <property type="evidence" value="ECO:0007669"/>
    <property type="project" value="UniProtKB-UniRule"/>
</dbReference>
<dbReference type="HAMAP" id="MF_00178">
    <property type="entry name" value="Lumazine_synth"/>
    <property type="match status" value="1"/>
</dbReference>
<dbReference type="OrthoDB" id="9809709at2"/>
<keyword evidence="5 7" id="KW-0808">Transferase</keyword>
<evidence type="ECO:0000256" key="3">
    <source>
        <dbReference type="ARBA" id="ARBA00012664"/>
    </source>
</evidence>
<name>A0A1M4Y888_9BACT</name>
<protein>
    <recommendedName>
        <fullName evidence="3 7">6,7-dimethyl-8-ribityllumazine synthase</fullName>
        <shortName evidence="7">DMRL synthase</shortName>
        <shortName evidence="7">LS</shortName>
        <shortName evidence="7">Lumazine synthase</shortName>
        <ecNumber evidence="3 7">2.5.1.78</ecNumber>
    </recommendedName>
</protein>
<organism evidence="8 9">
    <name type="scientific">Dysgonomonas macrotermitis</name>
    <dbReference type="NCBI Taxonomy" id="1346286"/>
    <lineage>
        <taxon>Bacteria</taxon>
        <taxon>Pseudomonadati</taxon>
        <taxon>Bacteroidota</taxon>
        <taxon>Bacteroidia</taxon>
        <taxon>Bacteroidales</taxon>
        <taxon>Dysgonomonadaceae</taxon>
        <taxon>Dysgonomonas</taxon>
    </lineage>
</organism>
<proteinExistence type="inferred from homology"/>
<dbReference type="Proteomes" id="UP000184480">
    <property type="component" value="Unassembled WGS sequence"/>
</dbReference>
<dbReference type="InterPro" id="IPR034964">
    <property type="entry name" value="LS"/>
</dbReference>
<feature type="binding site" evidence="7">
    <location>
        <position position="122"/>
    </location>
    <ligand>
        <name>5-amino-6-(D-ribitylamino)uracil</name>
        <dbReference type="ChEBI" id="CHEBI:15934"/>
    </ligand>
</feature>
<evidence type="ECO:0000256" key="5">
    <source>
        <dbReference type="ARBA" id="ARBA00022679"/>
    </source>
</evidence>
<feature type="binding site" evidence="7">
    <location>
        <begin position="94"/>
        <end position="95"/>
    </location>
    <ligand>
        <name>(2S)-2-hydroxy-3-oxobutyl phosphate</name>
        <dbReference type="ChEBI" id="CHEBI:58830"/>
    </ligand>
</feature>
<dbReference type="NCBIfam" id="TIGR00114">
    <property type="entry name" value="lumazine-synth"/>
    <property type="match status" value="1"/>
</dbReference>
<evidence type="ECO:0000256" key="7">
    <source>
        <dbReference type="HAMAP-Rule" id="MF_00178"/>
    </source>
</evidence>
<evidence type="ECO:0000313" key="9">
    <source>
        <dbReference type="Proteomes" id="UP000184480"/>
    </source>
</evidence>
<feature type="active site" description="Proton donor" evidence="7">
    <location>
        <position position="97"/>
    </location>
</feature>
<gene>
    <name evidence="7" type="primary">ribH</name>
    <name evidence="8" type="ORF">SAMN05444362_103100</name>
</gene>
<feature type="binding site" evidence="7">
    <location>
        <position position="136"/>
    </location>
    <ligand>
        <name>(2S)-2-hydroxy-3-oxobutyl phosphate</name>
        <dbReference type="ChEBI" id="CHEBI:58830"/>
    </ligand>
</feature>
<comment type="pathway">
    <text evidence="1 7">Cofactor biosynthesis; riboflavin biosynthesis; riboflavin from 2-hydroxy-3-oxobutyl phosphate and 5-amino-6-(D-ribitylamino)uracil: step 1/2.</text>
</comment>
<dbReference type="GO" id="GO:0005829">
    <property type="term" value="C:cytosol"/>
    <property type="evidence" value="ECO:0007669"/>
    <property type="project" value="TreeGrafter"/>
</dbReference>
<dbReference type="AlphaFoldDB" id="A0A1M4Y888"/>
<comment type="function">
    <text evidence="7">Catalyzes the formation of 6,7-dimethyl-8-ribityllumazine by condensation of 5-amino-6-(D-ribitylamino)uracil with 3,4-dihydroxy-2-butanone 4-phosphate. This is the penultimate step in the biosynthesis of riboflavin.</text>
</comment>
<dbReference type="GO" id="GO:0009231">
    <property type="term" value="P:riboflavin biosynthetic process"/>
    <property type="evidence" value="ECO:0007669"/>
    <property type="project" value="UniProtKB-UniRule"/>
</dbReference>